<dbReference type="Proteomes" id="UP000093501">
    <property type="component" value="Unassembled WGS sequence"/>
</dbReference>
<dbReference type="EMBL" id="MBQD01000011">
    <property type="protein sequence ID" value="OCL36324.1"/>
    <property type="molecule type" value="Genomic_DNA"/>
</dbReference>
<evidence type="ECO:0000313" key="2">
    <source>
        <dbReference type="Proteomes" id="UP000093501"/>
    </source>
</evidence>
<dbReference type="AlphaFoldDB" id="A0A1C0APM4"/>
<dbReference type="Pfam" id="PF08666">
    <property type="entry name" value="SAF"/>
    <property type="match status" value="1"/>
</dbReference>
<reference evidence="2" key="1">
    <citation type="submission" date="2016-07" db="EMBL/GenBank/DDBJ databases">
        <authorList>
            <person name="Florea S."/>
            <person name="Webb J.S."/>
            <person name="Jaromczyk J."/>
            <person name="Schardl C.L."/>
        </authorList>
    </citation>
    <scope>NUCLEOTIDE SEQUENCE [LARGE SCALE GENOMIC DNA]</scope>
    <source>
        <strain evidence="2">IPBSL-7</strain>
    </source>
</reference>
<proteinExistence type="predicted"/>
<gene>
    <name evidence="1" type="ORF">BCR15_00105</name>
</gene>
<keyword evidence="2" id="KW-1185">Reference proteome</keyword>
<dbReference type="InterPro" id="IPR013974">
    <property type="entry name" value="SAF"/>
</dbReference>
<evidence type="ECO:0000313" key="1">
    <source>
        <dbReference type="EMBL" id="OCL36324.1"/>
    </source>
</evidence>
<organism evidence="1 2">
    <name type="scientific">Tessaracoccus lapidicaptus</name>
    <dbReference type="NCBI Taxonomy" id="1427523"/>
    <lineage>
        <taxon>Bacteria</taxon>
        <taxon>Bacillati</taxon>
        <taxon>Actinomycetota</taxon>
        <taxon>Actinomycetes</taxon>
        <taxon>Propionibacteriales</taxon>
        <taxon>Propionibacteriaceae</taxon>
        <taxon>Tessaracoccus</taxon>
    </lineage>
</organism>
<name>A0A1C0APM4_9ACTN</name>
<accession>A0A1C0APM4</accession>
<protein>
    <submittedName>
        <fullName evidence="1">Uncharacterized protein</fullName>
    </submittedName>
</protein>
<dbReference type="SMART" id="SM00858">
    <property type="entry name" value="SAF"/>
    <property type="match status" value="1"/>
</dbReference>
<dbReference type="RefSeq" id="WP_068750460.1">
    <property type="nucleotide sequence ID" value="NZ_LR214441.1"/>
</dbReference>
<dbReference type="CDD" id="cd11614">
    <property type="entry name" value="SAF_CpaB_FlgA_like"/>
    <property type="match status" value="1"/>
</dbReference>
<sequence>MTRPLAAIAAFVSWHRRSIGALLAGLSVLGLAHWLAGSDGATVPVLIAATDVPAGHALAAENLRQAALPVDAVPADALNDAAAALGATTAVPLSAGTVLQPGLLAGADAVDPGRAVVPITLADPGLRPLLRPGDRITLIVAAAESADVLTSDARVAAVPERVETTGLAVGSSQSDLLLVDVPAETAPMVAILGQGGQLSIALGGVTDGP</sequence>
<comment type="caution">
    <text evidence="1">The sequence shown here is derived from an EMBL/GenBank/DDBJ whole genome shotgun (WGS) entry which is preliminary data.</text>
</comment>